<name>K4MRG0_HYDEC</name>
<organism evidence="10">
    <name type="scientific">Hydractinia echinata</name>
    <name type="common">Snail fur</name>
    <name type="synonym">Hermit crab hydroid</name>
    <dbReference type="NCBI Taxonomy" id="3283270"/>
    <lineage>
        <taxon>Eukaryota</taxon>
        <taxon>Metazoa</taxon>
        <taxon>Cnidaria</taxon>
        <taxon>Anthozoa</taxon>
        <taxon>Octocorallia</taxon>
        <taxon>Malacalcyonacea</taxon>
        <taxon>Cladiellidae</taxon>
        <taxon>Klyxum</taxon>
    </lineage>
</organism>
<reference evidence="10" key="1">
    <citation type="journal article" date="2013" name="J. Cell Sci.">
        <title>Novel roles for Nanos in neural cell fate determination revealed by studies in a cnidarian.</title>
        <authorList>
            <person name="Kanska J."/>
            <person name="Frank U."/>
        </authorList>
    </citation>
    <scope>NUCLEOTIDE SEQUENCE</scope>
</reference>
<feature type="domain" description="Nanos-type" evidence="9">
    <location>
        <begin position="166"/>
        <end position="220"/>
    </location>
</feature>
<accession>K4MRG0</accession>
<keyword evidence="2" id="KW-0963">Cytoplasm</keyword>
<keyword evidence="6 8" id="KW-0810">Translation regulation</keyword>
<keyword evidence="5" id="KW-0862">Zinc</keyword>
<dbReference type="Pfam" id="PF05741">
    <property type="entry name" value="zf-nanos"/>
    <property type="match status" value="1"/>
</dbReference>
<evidence type="ECO:0000256" key="8">
    <source>
        <dbReference type="PROSITE-ProRule" id="PRU00855"/>
    </source>
</evidence>
<evidence type="ECO:0000259" key="9">
    <source>
        <dbReference type="PROSITE" id="PS51522"/>
    </source>
</evidence>
<evidence type="ECO:0000256" key="1">
    <source>
        <dbReference type="ARBA" id="ARBA00004496"/>
    </source>
</evidence>
<protein>
    <submittedName>
        <fullName evidence="10">Nanos1</fullName>
    </submittedName>
</protein>
<proteinExistence type="evidence at transcript level"/>
<dbReference type="PROSITE" id="PS51522">
    <property type="entry name" value="ZF_NANOS"/>
    <property type="match status" value="1"/>
</dbReference>
<evidence type="ECO:0000256" key="4">
    <source>
        <dbReference type="ARBA" id="ARBA00022771"/>
    </source>
</evidence>
<comment type="subcellular location">
    <subcellularLocation>
        <location evidence="1">Cytoplasm</location>
    </subcellularLocation>
</comment>
<evidence type="ECO:0000256" key="2">
    <source>
        <dbReference type="ARBA" id="ARBA00022490"/>
    </source>
</evidence>
<dbReference type="InterPro" id="IPR038129">
    <property type="entry name" value="Nanos_sf"/>
</dbReference>
<evidence type="ECO:0000256" key="5">
    <source>
        <dbReference type="ARBA" id="ARBA00022833"/>
    </source>
</evidence>
<keyword evidence="7 8" id="KW-0694">RNA-binding</keyword>
<evidence type="ECO:0000313" key="10">
    <source>
        <dbReference type="EMBL" id="AFV31433.1"/>
    </source>
</evidence>
<sequence length="235" mass="25936">MFKAMYSNVDRFSEKFCFDKMSTASNDASAEFSIFHDYLGLVNLVKPVLSPHESLDSPMSETSSIFDYPSLEAPSRHRINSVDSDAISDSSSSAGSRDADLYDLMAAPAESMKYSTRSVLGNDINILTQSYAKTLESLIAQKNALNRLSPPLSKDSRLSKANKTTVCVFCRNNGESKEFYSSHTLKDNEGNTTCPILRAYTCPLCKANGDNSHTIKYCPKYTPKMKADKLLGISL</sequence>
<dbReference type="GO" id="GO:0006417">
    <property type="term" value="P:regulation of translation"/>
    <property type="evidence" value="ECO:0007669"/>
    <property type="project" value="UniProtKB-UniRule"/>
</dbReference>
<dbReference type="GO" id="GO:0003723">
    <property type="term" value="F:RNA binding"/>
    <property type="evidence" value="ECO:0007669"/>
    <property type="project" value="UniProtKB-UniRule"/>
</dbReference>
<keyword evidence="3" id="KW-0479">Metal-binding</keyword>
<dbReference type="Gene3D" id="4.10.60.30">
    <property type="entry name" value="Nanos, RNA-binding domain"/>
    <property type="match status" value="1"/>
</dbReference>
<evidence type="ECO:0000256" key="3">
    <source>
        <dbReference type="ARBA" id="ARBA00022723"/>
    </source>
</evidence>
<comment type="similarity">
    <text evidence="8">Belongs to the nanos family.</text>
</comment>
<dbReference type="PANTHER" id="PTHR12887">
    <property type="entry name" value="NANOS PROTEIN"/>
    <property type="match status" value="1"/>
</dbReference>
<evidence type="ECO:0000256" key="7">
    <source>
        <dbReference type="ARBA" id="ARBA00022884"/>
    </source>
</evidence>
<dbReference type="InterPro" id="IPR024161">
    <property type="entry name" value="Znf_nanos-typ"/>
</dbReference>
<dbReference type="AlphaFoldDB" id="K4MRG0"/>
<evidence type="ECO:0000256" key="6">
    <source>
        <dbReference type="ARBA" id="ARBA00022845"/>
    </source>
</evidence>
<keyword evidence="4 8" id="KW-0863">Zinc-finger</keyword>
<dbReference type="GO" id="GO:0008270">
    <property type="term" value="F:zinc ion binding"/>
    <property type="evidence" value="ECO:0007669"/>
    <property type="project" value="UniProtKB-KW"/>
</dbReference>
<dbReference type="GO" id="GO:0005737">
    <property type="term" value="C:cytoplasm"/>
    <property type="evidence" value="ECO:0007669"/>
    <property type="project" value="UniProtKB-SubCell"/>
</dbReference>
<dbReference type="InterPro" id="IPR008705">
    <property type="entry name" value="Nanos/Xcar2"/>
</dbReference>
<dbReference type="EMBL" id="JX486115">
    <property type="protein sequence ID" value="AFV31433.1"/>
    <property type="molecule type" value="mRNA"/>
</dbReference>